<dbReference type="Proteomes" id="UP000570514">
    <property type="component" value="Unassembled WGS sequence"/>
</dbReference>
<organism evidence="8 9">
    <name type="scientific">Rhizomicrobium palustre</name>
    <dbReference type="NCBI Taxonomy" id="189966"/>
    <lineage>
        <taxon>Bacteria</taxon>
        <taxon>Pseudomonadati</taxon>
        <taxon>Pseudomonadota</taxon>
        <taxon>Alphaproteobacteria</taxon>
        <taxon>Micropepsales</taxon>
        <taxon>Micropepsaceae</taxon>
        <taxon>Rhizomicrobium</taxon>
    </lineage>
</organism>
<comment type="caution">
    <text evidence="8">The sequence shown here is derived from an EMBL/GenBank/DDBJ whole genome shotgun (WGS) entry which is preliminary data.</text>
</comment>
<dbReference type="InterPro" id="IPR005134">
    <property type="entry name" value="UPF0114"/>
</dbReference>
<dbReference type="AlphaFoldDB" id="A0A846N3A3"/>
<reference evidence="8 9" key="1">
    <citation type="submission" date="2020-03" db="EMBL/GenBank/DDBJ databases">
        <title>Genomic Encyclopedia of Type Strains, Phase IV (KMG-IV): sequencing the most valuable type-strain genomes for metagenomic binning, comparative biology and taxonomic classification.</title>
        <authorList>
            <person name="Goeker M."/>
        </authorList>
    </citation>
    <scope>NUCLEOTIDE SEQUENCE [LARGE SCALE GENOMIC DNA]</scope>
    <source>
        <strain evidence="8 9">DSM 19867</strain>
    </source>
</reference>
<comment type="similarity">
    <text evidence="2 7">Belongs to the UPF0114 family.</text>
</comment>
<name>A0A846N3A3_9PROT</name>
<sequence>MRERHGLEGFLEIILFKARWLLAPFYLGLVGTLVMLLGSFFYEIYESVFVHFSLDPEHVILLVLSLIDLSLASNLVIIVIFSGYENFVSKIDTHGNVDRPSWMGTLDFSGLKMKLIGSIVAISVISLLRAFMEISKVGGEIDSPKMAWLVGLHMTFLASGVLFALMDWIGSKTEANNKKHHLPHEP</sequence>
<keyword evidence="9" id="KW-1185">Reference proteome</keyword>
<gene>
    <name evidence="8" type="ORF">FHS83_003832</name>
</gene>
<feature type="transmembrane region" description="Helical" evidence="7">
    <location>
        <begin position="115"/>
        <end position="134"/>
    </location>
</feature>
<dbReference type="EMBL" id="JAASRM010000001">
    <property type="protein sequence ID" value="NIK90514.1"/>
    <property type="molecule type" value="Genomic_DNA"/>
</dbReference>
<evidence type="ECO:0000313" key="8">
    <source>
        <dbReference type="EMBL" id="NIK90514.1"/>
    </source>
</evidence>
<feature type="transmembrane region" description="Helical" evidence="7">
    <location>
        <begin position="146"/>
        <end position="169"/>
    </location>
</feature>
<evidence type="ECO:0000256" key="6">
    <source>
        <dbReference type="ARBA" id="ARBA00023136"/>
    </source>
</evidence>
<evidence type="ECO:0000256" key="7">
    <source>
        <dbReference type="HAMAP-Rule" id="MF_00143"/>
    </source>
</evidence>
<comment type="subcellular location">
    <subcellularLocation>
        <location evidence="1 7">Cell membrane</location>
        <topology evidence="1 7">Multi-pass membrane protein</topology>
    </subcellularLocation>
</comment>
<dbReference type="RefSeq" id="WP_167085139.1">
    <property type="nucleotide sequence ID" value="NZ_BAAADC010000001.1"/>
</dbReference>
<evidence type="ECO:0000256" key="4">
    <source>
        <dbReference type="ARBA" id="ARBA00022692"/>
    </source>
</evidence>
<evidence type="ECO:0000313" key="9">
    <source>
        <dbReference type="Proteomes" id="UP000570514"/>
    </source>
</evidence>
<feature type="transmembrane region" description="Helical" evidence="7">
    <location>
        <begin position="20"/>
        <end position="40"/>
    </location>
</feature>
<evidence type="ECO:0000256" key="1">
    <source>
        <dbReference type="ARBA" id="ARBA00004651"/>
    </source>
</evidence>
<accession>A0A846N3A3</accession>
<dbReference type="NCBIfam" id="TIGR00645">
    <property type="entry name" value="HI0507"/>
    <property type="match status" value="1"/>
</dbReference>
<evidence type="ECO:0000256" key="2">
    <source>
        <dbReference type="ARBA" id="ARBA00005774"/>
    </source>
</evidence>
<dbReference type="HAMAP" id="MF_00143">
    <property type="entry name" value="UPF0114"/>
    <property type="match status" value="1"/>
</dbReference>
<protein>
    <recommendedName>
        <fullName evidence="7">UPF0114 protein FHS83_003832</fullName>
    </recommendedName>
</protein>
<dbReference type="InterPro" id="IPR020761">
    <property type="entry name" value="UPF0114_bac"/>
</dbReference>
<keyword evidence="4 7" id="KW-0812">Transmembrane</keyword>
<keyword evidence="6 7" id="KW-0472">Membrane</keyword>
<dbReference type="Pfam" id="PF03350">
    <property type="entry name" value="UPF0114"/>
    <property type="match status" value="1"/>
</dbReference>
<evidence type="ECO:0000256" key="5">
    <source>
        <dbReference type="ARBA" id="ARBA00022989"/>
    </source>
</evidence>
<proteinExistence type="inferred from homology"/>
<dbReference type="PANTHER" id="PTHR38596">
    <property type="entry name" value="UPF0114 PROTEIN YQHA"/>
    <property type="match status" value="1"/>
</dbReference>
<dbReference type="GO" id="GO:0005886">
    <property type="term" value="C:plasma membrane"/>
    <property type="evidence" value="ECO:0007669"/>
    <property type="project" value="UniProtKB-SubCell"/>
</dbReference>
<evidence type="ECO:0000256" key="3">
    <source>
        <dbReference type="ARBA" id="ARBA00022475"/>
    </source>
</evidence>
<dbReference type="PANTHER" id="PTHR38596:SF1">
    <property type="entry name" value="UPF0114 PROTEIN YQHA"/>
    <property type="match status" value="1"/>
</dbReference>
<keyword evidence="3 7" id="KW-1003">Cell membrane</keyword>
<feature type="transmembrane region" description="Helical" evidence="7">
    <location>
        <begin position="60"/>
        <end position="81"/>
    </location>
</feature>
<keyword evidence="5 7" id="KW-1133">Transmembrane helix</keyword>